<protein>
    <submittedName>
        <fullName evidence="1">Uncharacterized protein</fullName>
    </submittedName>
</protein>
<evidence type="ECO:0000313" key="1">
    <source>
        <dbReference type="EMBL" id="KAG0003940.1"/>
    </source>
</evidence>
<accession>A0A9P6SUN7</accession>
<dbReference type="EMBL" id="JAAAHW010000307">
    <property type="protein sequence ID" value="KAG0003940.1"/>
    <property type="molecule type" value="Genomic_DNA"/>
</dbReference>
<keyword evidence="2" id="KW-1185">Reference proteome</keyword>
<dbReference type="OrthoDB" id="15893at2759"/>
<gene>
    <name evidence="1" type="ORF">BGZ65_001194</name>
</gene>
<organism evidence="1 2">
    <name type="scientific">Modicella reniformis</name>
    <dbReference type="NCBI Taxonomy" id="1440133"/>
    <lineage>
        <taxon>Eukaryota</taxon>
        <taxon>Fungi</taxon>
        <taxon>Fungi incertae sedis</taxon>
        <taxon>Mucoromycota</taxon>
        <taxon>Mortierellomycotina</taxon>
        <taxon>Mortierellomycetes</taxon>
        <taxon>Mortierellales</taxon>
        <taxon>Mortierellaceae</taxon>
        <taxon>Modicella</taxon>
    </lineage>
</organism>
<dbReference type="AlphaFoldDB" id="A0A9P6SUN7"/>
<reference evidence="1" key="1">
    <citation type="journal article" date="2020" name="Fungal Divers.">
        <title>Resolving the Mortierellaceae phylogeny through synthesis of multi-gene phylogenetics and phylogenomics.</title>
        <authorList>
            <person name="Vandepol N."/>
            <person name="Liber J."/>
            <person name="Desiro A."/>
            <person name="Na H."/>
            <person name="Kennedy M."/>
            <person name="Barry K."/>
            <person name="Grigoriev I.V."/>
            <person name="Miller A.N."/>
            <person name="O'Donnell K."/>
            <person name="Stajich J.E."/>
            <person name="Bonito G."/>
        </authorList>
    </citation>
    <scope>NUCLEOTIDE SEQUENCE</scope>
    <source>
        <strain evidence="1">MES-2147</strain>
    </source>
</reference>
<dbReference type="Proteomes" id="UP000749646">
    <property type="component" value="Unassembled WGS sequence"/>
</dbReference>
<proteinExistence type="predicted"/>
<dbReference type="GO" id="GO:0033615">
    <property type="term" value="P:mitochondrial proton-transporting ATP synthase complex assembly"/>
    <property type="evidence" value="ECO:0007669"/>
    <property type="project" value="InterPro"/>
</dbReference>
<dbReference type="PANTHER" id="PTHR28015:SF1">
    <property type="entry name" value="ATP SYNTHASE ASSEMBLY FACTOR FMC1, MITOCHONDRIAL"/>
    <property type="match status" value="1"/>
</dbReference>
<comment type="caution">
    <text evidence="1">The sequence shown here is derived from an EMBL/GenBank/DDBJ whole genome shotgun (WGS) entry which is preliminary data.</text>
</comment>
<name>A0A9P6SUN7_9FUNG</name>
<evidence type="ECO:0000313" key="2">
    <source>
        <dbReference type="Proteomes" id="UP000749646"/>
    </source>
</evidence>
<dbReference type="PANTHER" id="PTHR28015">
    <property type="entry name" value="ATP SYNTHASE ASSEMBLY FACTOR FMC1, MITOCHONDRIAL"/>
    <property type="match status" value="1"/>
</dbReference>
<sequence>MAASATRSQHLAHFKRILREVHLQYTHPKEFTGKGLHGINIHANKIWIGALKDAFRKHANETDPTKLKKLHTDGEDLATYLETQRKHKDLIERYNPAYWDEEKDFQLEKTAQMVGFEMPENFDESQRDKAWVSPPKFTYKDKTVAQKASTSYEELKAPKEPRRRTYKIPKAFGFAEQAEDDLGRAGDRKIE</sequence>
<dbReference type="GO" id="GO:0005759">
    <property type="term" value="C:mitochondrial matrix"/>
    <property type="evidence" value="ECO:0007669"/>
    <property type="project" value="TreeGrafter"/>
</dbReference>
<dbReference type="Pfam" id="PF13233">
    <property type="entry name" value="Complex1_LYR_2"/>
    <property type="match status" value="1"/>
</dbReference>
<dbReference type="InterPro" id="IPR039196">
    <property type="entry name" value="Fmc1"/>
</dbReference>